<protein>
    <submittedName>
        <fullName evidence="1">Uncharacterized protein</fullName>
    </submittedName>
</protein>
<dbReference type="EMBL" id="JAGDYL010000019">
    <property type="protein sequence ID" value="MBO1805849.1"/>
    <property type="molecule type" value="Genomic_DNA"/>
</dbReference>
<reference evidence="1" key="1">
    <citation type="submission" date="2021-03" db="EMBL/GenBank/DDBJ databases">
        <title>Leucobacter chromiisoli sp. nov., isolated from chromium-containing soil of chemical plant.</title>
        <authorList>
            <person name="Xu Z."/>
        </authorList>
    </citation>
    <scope>NUCLEOTIDE SEQUENCE</scope>
    <source>
        <strain evidence="1">A2</strain>
    </source>
</reference>
<gene>
    <name evidence="1" type="ORF">J4H91_11065</name>
</gene>
<evidence type="ECO:0000313" key="2">
    <source>
        <dbReference type="Proteomes" id="UP000664398"/>
    </source>
</evidence>
<accession>A0A939LW42</accession>
<comment type="caution">
    <text evidence="1">The sequence shown here is derived from an EMBL/GenBank/DDBJ whole genome shotgun (WGS) entry which is preliminary data.</text>
</comment>
<evidence type="ECO:0000313" key="1">
    <source>
        <dbReference type="EMBL" id="MBO1805849.1"/>
    </source>
</evidence>
<proteinExistence type="predicted"/>
<keyword evidence="2" id="KW-1185">Reference proteome</keyword>
<dbReference type="RefSeq" id="WP_208046319.1">
    <property type="nucleotide sequence ID" value="NZ_JAGDYL010000019.1"/>
</dbReference>
<organism evidence="1 2">
    <name type="scientific">Leucobacter ruminantium</name>
    <dbReference type="NCBI Taxonomy" id="1289170"/>
    <lineage>
        <taxon>Bacteria</taxon>
        <taxon>Bacillati</taxon>
        <taxon>Actinomycetota</taxon>
        <taxon>Actinomycetes</taxon>
        <taxon>Micrococcales</taxon>
        <taxon>Microbacteriaceae</taxon>
        <taxon>Leucobacter</taxon>
    </lineage>
</organism>
<name>A0A939LW42_9MICO</name>
<sequence>MSDALVLDVVLAGVAALSAGFAAWQAYEARRSRVEARSAAEDSTRMVAALEAQAVAQQELVKQGATGDWSPLEHRDGDLYVTMNTSGRGLRVFQIVAEPEAASSLVRSRAELPVLVPNGGQLQLLISRRFGLSVESVKLTWVTGKTEIGEIVFYL</sequence>
<dbReference type="AlphaFoldDB" id="A0A939LW42"/>
<dbReference type="Proteomes" id="UP000664398">
    <property type="component" value="Unassembled WGS sequence"/>
</dbReference>